<comment type="caution">
    <text evidence="2">The sequence shown here is derived from an EMBL/GenBank/DDBJ whole genome shotgun (WGS) entry which is preliminary data.</text>
</comment>
<sequence>MATPSIALDRDPEKVQPSFLRLCDAPSTNKFFYRPLSSQHIGPRKVFIALERRFREIHDKLHGRCCWARLPGDSTGLAKAFTLASTQRLLFLFLAANMTDSTVIVPLSDSAPTTALATPHGTCQHPSTVIGGPPQALPADNPLQPTGHPCTHQHSTVSDSEGSKDCGAGASETSQDPEQPRKRRQCNGQSDASREDRPTFRAAAREVAAERRRARAARQLRCEKELRDHLAEHEHLRPTAAPSGQDAGASADPAGHKGVLLRHSGAVTTMTDMQRPTDISTDNRAPMALPREPEPPPSSTQHAAASAALNMPHQPVEASAAISKHAGTAPGQGTSMAAHRSVPSPGRAVPAAEPTHNTPPDTGRPQSGVLTQDSVRTYYDTSQARLAGLAGRQYKVSYAHRLSTGFPSILDLRYLASPKWSEKMEGRAQSISKIAALMKQRDVMKQAALGSSLTQPAGQRIRPDAKSIDESAFKVLLGPSSWMIRTKPKSARRDLAELDALDPLTQQQIAHAHGLVSGEQIMCVAKLKAPSQQAACWGCPDPACKSTLEGPPSVILSHLRREDHCSIKRLTQVMFAVCQIHTATNERFIYVCEKFGIVGKHEMDYVGLAWRSELSLQQASKAALDTQQRPSCGQASQRAGLHGPNHQAAGKEVKACREALASEDGQQPPLASHVHIQSTATGAVGVQSPSAQATSQPLPEPAGSPGNVSPDQAVEASLDAASRQGALVHEVSRTIPITKRSIDRIPAGASSRMAVAPITKQEPDSPLQKSLAAAEKPATGSPGEGSGIDHEADGIIDLTSDGEEESDTGRARADGDASKDPVGCAEQPMLPSPQGQAGNPPSQQGTAAQQGTQPLATDLRVGGSDRQQHSQQLTGQALVNKAFQYQRTVQATRGIQQDQLEAPSGPVPSQAAEPLAHKLLDAQVTTEDLTCKESPLQALQDLPAPPSGSSGRDYRGHDYGVGMTKASDQSRLHAIYG</sequence>
<feature type="compositionally biased region" description="Polar residues" evidence="1">
    <location>
        <begin position="266"/>
        <end position="283"/>
    </location>
</feature>
<gene>
    <name evidence="2" type="ORF">WJX84_011804</name>
</gene>
<feature type="compositionally biased region" description="Basic and acidic residues" evidence="1">
    <location>
        <begin position="192"/>
        <end position="208"/>
    </location>
</feature>
<feature type="compositionally biased region" description="Low complexity" evidence="1">
    <location>
        <begin position="843"/>
        <end position="853"/>
    </location>
</feature>
<keyword evidence="3" id="KW-1185">Reference proteome</keyword>
<feature type="region of interest" description="Disordered" evidence="1">
    <location>
        <begin position="115"/>
        <end position="208"/>
    </location>
</feature>
<name>A0AAW1TEH9_9CHLO</name>
<accession>A0AAW1TEH9</accession>
<feature type="region of interest" description="Disordered" evidence="1">
    <location>
        <begin position="759"/>
        <end position="873"/>
    </location>
</feature>
<feature type="region of interest" description="Disordered" evidence="1">
    <location>
        <begin position="621"/>
        <end position="653"/>
    </location>
</feature>
<evidence type="ECO:0000256" key="1">
    <source>
        <dbReference type="SAM" id="MobiDB-lite"/>
    </source>
</evidence>
<evidence type="ECO:0000313" key="3">
    <source>
        <dbReference type="Proteomes" id="UP001485043"/>
    </source>
</evidence>
<feature type="region of interest" description="Disordered" evidence="1">
    <location>
        <begin position="894"/>
        <end position="977"/>
    </location>
</feature>
<proteinExistence type="predicted"/>
<dbReference type="Proteomes" id="UP001485043">
    <property type="component" value="Unassembled WGS sequence"/>
</dbReference>
<protein>
    <submittedName>
        <fullName evidence="2">Uncharacterized protein</fullName>
    </submittedName>
</protein>
<feature type="compositionally biased region" description="Polar residues" evidence="1">
    <location>
        <begin position="682"/>
        <end position="697"/>
    </location>
</feature>
<organism evidence="2 3">
    <name type="scientific">Apatococcus fuscideae</name>
    <dbReference type="NCBI Taxonomy" id="2026836"/>
    <lineage>
        <taxon>Eukaryota</taxon>
        <taxon>Viridiplantae</taxon>
        <taxon>Chlorophyta</taxon>
        <taxon>core chlorophytes</taxon>
        <taxon>Trebouxiophyceae</taxon>
        <taxon>Chlorellales</taxon>
        <taxon>Chlorellaceae</taxon>
        <taxon>Apatococcus</taxon>
    </lineage>
</organism>
<evidence type="ECO:0000313" key="2">
    <source>
        <dbReference type="EMBL" id="KAK9867367.1"/>
    </source>
</evidence>
<feature type="region of interest" description="Disordered" evidence="1">
    <location>
        <begin position="233"/>
        <end position="369"/>
    </location>
</feature>
<feature type="compositionally biased region" description="Polar residues" evidence="1">
    <location>
        <begin position="355"/>
        <end position="369"/>
    </location>
</feature>
<feature type="region of interest" description="Disordered" evidence="1">
    <location>
        <begin position="682"/>
        <end position="725"/>
    </location>
</feature>
<dbReference type="EMBL" id="JALJOV010000092">
    <property type="protein sequence ID" value="KAK9867367.1"/>
    <property type="molecule type" value="Genomic_DNA"/>
</dbReference>
<feature type="compositionally biased region" description="Polar residues" evidence="1">
    <location>
        <begin position="621"/>
        <end position="637"/>
    </location>
</feature>
<feature type="compositionally biased region" description="Basic and acidic residues" evidence="1">
    <location>
        <begin position="807"/>
        <end position="819"/>
    </location>
</feature>
<reference evidence="2 3" key="1">
    <citation type="journal article" date="2024" name="Nat. Commun.">
        <title>Phylogenomics reveals the evolutionary origins of lichenization in chlorophyte algae.</title>
        <authorList>
            <person name="Puginier C."/>
            <person name="Libourel C."/>
            <person name="Otte J."/>
            <person name="Skaloud P."/>
            <person name="Haon M."/>
            <person name="Grisel S."/>
            <person name="Petersen M."/>
            <person name="Berrin J.G."/>
            <person name="Delaux P.M."/>
            <person name="Dal Grande F."/>
            <person name="Keller J."/>
        </authorList>
    </citation>
    <scope>NUCLEOTIDE SEQUENCE [LARGE SCALE GENOMIC DNA]</scope>
    <source>
        <strain evidence="2 3">SAG 2523</strain>
    </source>
</reference>
<feature type="compositionally biased region" description="Polar residues" evidence="1">
    <location>
        <begin position="833"/>
        <end position="842"/>
    </location>
</feature>
<dbReference type="AlphaFoldDB" id="A0AAW1TEH9"/>